<dbReference type="KEGG" id="gog:C1280_35325"/>
<keyword evidence="1" id="KW-1188">Viral release from host cell</keyword>
<keyword evidence="5" id="KW-1185">Reference proteome</keyword>
<organism evidence="4 5">
    <name type="scientific">Gemmata obscuriglobus</name>
    <dbReference type="NCBI Taxonomy" id="114"/>
    <lineage>
        <taxon>Bacteria</taxon>
        <taxon>Pseudomonadati</taxon>
        <taxon>Planctomycetota</taxon>
        <taxon>Planctomycetia</taxon>
        <taxon>Gemmatales</taxon>
        <taxon>Gemmataceae</taxon>
        <taxon>Gemmata</taxon>
    </lineage>
</organism>
<evidence type="ECO:0000256" key="2">
    <source>
        <dbReference type="ARBA" id="ARBA00023219"/>
    </source>
</evidence>
<dbReference type="InterPro" id="IPR038713">
    <property type="entry name" value="Terminase_Gp1_N_sf"/>
</dbReference>
<reference evidence="4 5" key="1">
    <citation type="submission" date="2018-01" db="EMBL/GenBank/DDBJ databases">
        <title>G. obscuriglobus.</title>
        <authorList>
            <person name="Franke J."/>
            <person name="Blomberg W."/>
            <person name="Selmecki A."/>
        </authorList>
    </citation>
    <scope>NUCLEOTIDE SEQUENCE [LARGE SCALE GENOMIC DNA]</scope>
    <source>
        <strain evidence="4 5">DSM 5831</strain>
    </source>
</reference>
<dbReference type="Proteomes" id="UP000245802">
    <property type="component" value="Chromosome"/>
</dbReference>
<name>A0A2Z3HIU4_9BACT</name>
<feature type="region of interest" description="Disordered" evidence="3">
    <location>
        <begin position="116"/>
        <end position="136"/>
    </location>
</feature>
<dbReference type="InterPro" id="IPR005335">
    <property type="entry name" value="Terminase_ssu"/>
</dbReference>
<dbReference type="InterPro" id="IPR052404">
    <property type="entry name" value="SPP1-like_terminase"/>
</dbReference>
<proteinExistence type="predicted"/>
<dbReference type="EMBL" id="CP025958">
    <property type="protein sequence ID" value="AWM41754.1"/>
    <property type="molecule type" value="Genomic_DNA"/>
</dbReference>
<dbReference type="GO" id="GO:0051276">
    <property type="term" value="P:chromosome organization"/>
    <property type="evidence" value="ECO:0007669"/>
    <property type="project" value="InterPro"/>
</dbReference>
<feature type="compositionally biased region" description="Basic and acidic residues" evidence="3">
    <location>
        <begin position="125"/>
        <end position="136"/>
    </location>
</feature>
<dbReference type="RefSeq" id="WP_010038307.1">
    <property type="nucleotide sequence ID" value="NZ_CP025958.1"/>
</dbReference>
<dbReference type="PANTHER" id="PTHR41328:SF2">
    <property type="entry name" value="TERMINASE SMALL SUBUNIT"/>
    <property type="match status" value="1"/>
</dbReference>
<dbReference type="Pfam" id="PF03592">
    <property type="entry name" value="Terminase_2"/>
    <property type="match status" value="1"/>
</dbReference>
<dbReference type="PANTHER" id="PTHR41328">
    <property type="entry name" value="TERMINASE SMALL SUBUNIT-RELATED"/>
    <property type="match status" value="1"/>
</dbReference>
<dbReference type="Gene3D" id="1.10.10.1400">
    <property type="entry name" value="Terminase, small subunit, N-terminal DNA-binding domain, HTH motif"/>
    <property type="match status" value="1"/>
</dbReference>
<evidence type="ECO:0000313" key="4">
    <source>
        <dbReference type="EMBL" id="AWM41754.1"/>
    </source>
</evidence>
<keyword evidence="2" id="KW-0231">Viral genome packaging</keyword>
<protein>
    <submittedName>
        <fullName evidence="4">Terminase small subunit</fullName>
    </submittedName>
</protein>
<evidence type="ECO:0000313" key="5">
    <source>
        <dbReference type="Proteomes" id="UP000245802"/>
    </source>
</evidence>
<gene>
    <name evidence="4" type="ORF">C1280_35325</name>
</gene>
<evidence type="ECO:0000256" key="3">
    <source>
        <dbReference type="SAM" id="MobiDB-lite"/>
    </source>
</evidence>
<dbReference type="AlphaFoldDB" id="A0A2Z3HIU4"/>
<evidence type="ECO:0000256" key="1">
    <source>
        <dbReference type="ARBA" id="ARBA00022612"/>
    </source>
</evidence>
<sequence>MALTAQQELFCVRYIARKFNATDAYQDAYPKASRAAARANAPRLLANDDISKRVAELFDAAAAADGITPQRVIRELGLIAFQRNKSLYRDDGTFKPPTEWDEATDATVAAVETEEEFAADDSEPEESREPQAHGGELKRARLKVNIVRTVKVKRWDKLRALEILSKHFGLLKEDGPHQDRPKIDTSKLTDADKRAVLAAARRAIVGPST</sequence>
<accession>A0A2Z3HIU4</accession>